<sequence length="633" mass="71786">MTEYHPEDLHQQMADAFGDPIRLNCRHQAPLKSSQHSGVGVPSYVSQFQSSQSPGFSAFGPYSHQRKSMPSSTPGPYSYERESMAPSTPVPYLHHRESMPSSTPGPYSHERESMAPSTPGPYLHHGECKPSSTPGSYSQQRESMAPSSPGPYFHERESMTSTILDPYSQQREFMASSTLGPYNQQRESTEFTQREFQFLACDTDSEQTKSISKLTSDAWSIFRDVFHLPHPHSRERTPTGVPASELSLHEPQPQDQDDDPKLDPYSLQRVPFISDYDQYSQHDTPGFSSDQNPSSQQRVSRLGQQLNHFPQEELVEHKQWDSPQTDSKKEALADKLLEAINKDDSTTPLEKAWLKYMHVRHTHQKKPSIESGFFDTLPSETSSLHGDHYSTASQIGYHISQQIEQDDSRRGIYPGQDPLHSPVIIDQYSQQGKPVFSSVSTGDLHSRHHDTLPKSQQEISLSMSTQRRCSLSQDLNRLDYIPQDKLVEHDQWDSPNTGYKTEASIIKLFEAINKDDSTTALEKIWLKYMCVRQKEPPGGSGLSSPLHNETPFSDDHSHTTSSFDEQNNSRHRIDPELHLLPSTVDNFASGNAHFSQGTKRSASKEKSYFPSNDNRSPTHQRLYSPDRKKQRQS</sequence>
<feature type="region of interest" description="Disordered" evidence="1">
    <location>
        <begin position="229"/>
        <end position="265"/>
    </location>
</feature>
<evidence type="ECO:0000256" key="1">
    <source>
        <dbReference type="SAM" id="MobiDB-lite"/>
    </source>
</evidence>
<keyword evidence="2" id="KW-1185">Reference proteome</keyword>
<dbReference type="GeneID" id="100371841"/>
<feature type="region of interest" description="Disordered" evidence="1">
    <location>
        <begin position="45"/>
        <end position="164"/>
    </location>
</feature>
<gene>
    <name evidence="3" type="primary">LOC100371841</name>
</gene>
<protein>
    <submittedName>
        <fullName evidence="3">Uncharacterized protein LOC100371841</fullName>
    </submittedName>
</protein>
<feature type="region of interest" description="Disordered" evidence="1">
    <location>
        <begin position="278"/>
        <end position="301"/>
    </location>
</feature>
<evidence type="ECO:0000313" key="3">
    <source>
        <dbReference type="RefSeq" id="XP_006823657.1"/>
    </source>
</evidence>
<feature type="region of interest" description="Disordered" evidence="1">
    <location>
        <begin position="588"/>
        <end position="633"/>
    </location>
</feature>
<feature type="compositionally biased region" description="Polar residues" evidence="1">
    <location>
        <begin position="609"/>
        <end position="621"/>
    </location>
</feature>
<feature type="non-terminal residue" evidence="3">
    <location>
        <position position="633"/>
    </location>
</feature>
<feature type="compositionally biased region" description="Polar residues" evidence="1">
    <location>
        <begin position="542"/>
        <end position="551"/>
    </location>
</feature>
<evidence type="ECO:0000313" key="2">
    <source>
        <dbReference type="Proteomes" id="UP000694865"/>
    </source>
</evidence>
<name>A0ABM0MUG6_SACKO</name>
<feature type="compositionally biased region" description="Polar residues" evidence="1">
    <location>
        <begin position="130"/>
        <end position="146"/>
    </location>
</feature>
<feature type="compositionally biased region" description="Polar residues" evidence="1">
    <location>
        <begin position="588"/>
        <end position="600"/>
    </location>
</feature>
<proteinExistence type="predicted"/>
<dbReference type="RefSeq" id="XP_006823657.1">
    <property type="nucleotide sequence ID" value="XM_006823594.1"/>
</dbReference>
<feature type="compositionally biased region" description="Low complexity" evidence="1">
    <location>
        <begin position="46"/>
        <end position="61"/>
    </location>
</feature>
<dbReference type="Proteomes" id="UP000694865">
    <property type="component" value="Unplaced"/>
</dbReference>
<accession>A0ABM0MUG6</accession>
<feature type="region of interest" description="Disordered" evidence="1">
    <location>
        <begin position="536"/>
        <end position="568"/>
    </location>
</feature>
<organism evidence="2 3">
    <name type="scientific">Saccoglossus kowalevskii</name>
    <name type="common">Acorn worm</name>
    <dbReference type="NCBI Taxonomy" id="10224"/>
    <lineage>
        <taxon>Eukaryota</taxon>
        <taxon>Metazoa</taxon>
        <taxon>Hemichordata</taxon>
        <taxon>Enteropneusta</taxon>
        <taxon>Harrimaniidae</taxon>
        <taxon>Saccoglossus</taxon>
    </lineage>
</organism>
<reference evidence="3" key="1">
    <citation type="submission" date="2025-08" db="UniProtKB">
        <authorList>
            <consortium name="RefSeq"/>
        </authorList>
    </citation>
    <scope>IDENTIFICATION</scope>
    <source>
        <tissue evidence="3">Testes</tissue>
    </source>
</reference>